<gene>
    <name evidence="3" type="ORF">ILYODFUR_037851</name>
</gene>
<dbReference type="EMBL" id="JAHRIQ010101415">
    <property type="protein sequence ID" value="MEQ2253957.1"/>
    <property type="molecule type" value="Genomic_DNA"/>
</dbReference>
<reference evidence="3 4" key="1">
    <citation type="submission" date="2021-06" db="EMBL/GenBank/DDBJ databases">
        <authorList>
            <person name="Palmer J.M."/>
        </authorList>
    </citation>
    <scope>NUCLEOTIDE SEQUENCE [LARGE SCALE GENOMIC DNA]</scope>
    <source>
        <strain evidence="4">if_2019</strain>
        <tissue evidence="3">Muscle</tissue>
    </source>
</reference>
<sequence length="277" mass="30464">MNATEAEVGLKFRKTAPTEKVPKSEDVQETLVEAINRNTTFNVTFILESIHIIRTPETDSTTVTCTEHSTVAITANLILPATFTVHPSPHTTDPFPVPTRTVPPSTTKTSTVTSATTTDTPTPPHTSRPTFCPPSRVCICRLISVSCGKTLRSSLLKQQDLTTRVVSFTSDKEPFTSDFLNSSSVDFANQSLMIKEQLKPFFEKRFSYAFSSLEVATIRKSLVIYIINLKFESTSVPDDSEIQDVLIEASSSVVDFSIDTESINIQGKSKISDCTVV</sequence>
<accession>A0ABV0VCU6</accession>
<name>A0ABV0VCU6_9TELE</name>
<feature type="domain" description="SEA" evidence="2">
    <location>
        <begin position="160"/>
        <end position="270"/>
    </location>
</feature>
<feature type="compositionally biased region" description="Low complexity" evidence="1">
    <location>
        <begin position="91"/>
        <end position="120"/>
    </location>
</feature>
<protein>
    <recommendedName>
        <fullName evidence="2">SEA domain-containing protein</fullName>
    </recommendedName>
</protein>
<keyword evidence="4" id="KW-1185">Reference proteome</keyword>
<evidence type="ECO:0000313" key="4">
    <source>
        <dbReference type="Proteomes" id="UP001482620"/>
    </source>
</evidence>
<dbReference type="InterPro" id="IPR000082">
    <property type="entry name" value="SEA_dom"/>
</dbReference>
<organism evidence="3 4">
    <name type="scientific">Ilyodon furcidens</name>
    <name type="common">goldbreast splitfin</name>
    <dbReference type="NCBI Taxonomy" id="33524"/>
    <lineage>
        <taxon>Eukaryota</taxon>
        <taxon>Metazoa</taxon>
        <taxon>Chordata</taxon>
        <taxon>Craniata</taxon>
        <taxon>Vertebrata</taxon>
        <taxon>Euteleostomi</taxon>
        <taxon>Actinopterygii</taxon>
        <taxon>Neopterygii</taxon>
        <taxon>Teleostei</taxon>
        <taxon>Neoteleostei</taxon>
        <taxon>Acanthomorphata</taxon>
        <taxon>Ovalentaria</taxon>
        <taxon>Atherinomorphae</taxon>
        <taxon>Cyprinodontiformes</taxon>
        <taxon>Goodeidae</taxon>
        <taxon>Ilyodon</taxon>
    </lineage>
</organism>
<feature type="region of interest" description="Disordered" evidence="1">
    <location>
        <begin position="89"/>
        <end position="128"/>
    </location>
</feature>
<evidence type="ECO:0000259" key="2">
    <source>
        <dbReference type="PROSITE" id="PS50024"/>
    </source>
</evidence>
<comment type="caution">
    <text evidence="3">The sequence shown here is derived from an EMBL/GenBank/DDBJ whole genome shotgun (WGS) entry which is preliminary data.</text>
</comment>
<dbReference type="Proteomes" id="UP001482620">
    <property type="component" value="Unassembled WGS sequence"/>
</dbReference>
<evidence type="ECO:0000313" key="3">
    <source>
        <dbReference type="EMBL" id="MEQ2253957.1"/>
    </source>
</evidence>
<proteinExistence type="predicted"/>
<evidence type="ECO:0000256" key="1">
    <source>
        <dbReference type="SAM" id="MobiDB-lite"/>
    </source>
</evidence>
<dbReference type="PROSITE" id="PS50024">
    <property type="entry name" value="SEA"/>
    <property type="match status" value="1"/>
</dbReference>